<evidence type="ECO:0000313" key="1">
    <source>
        <dbReference type="EMBL" id="KAJ7342251.1"/>
    </source>
</evidence>
<dbReference type="CDD" id="cd09272">
    <property type="entry name" value="RNase_HI_RT_Ty1"/>
    <property type="match status" value="1"/>
</dbReference>
<accession>A0A9Q1B7K8</accession>
<proteinExistence type="predicted"/>
<gene>
    <name evidence="1" type="ORF">JRQ81_009952</name>
</gene>
<protein>
    <submittedName>
        <fullName evidence="1">Uncharacterized protein</fullName>
    </submittedName>
</protein>
<dbReference type="OrthoDB" id="1645289at2759"/>
<dbReference type="EMBL" id="JAPFRF010000002">
    <property type="protein sequence ID" value="KAJ7342251.1"/>
    <property type="molecule type" value="Genomic_DNA"/>
</dbReference>
<organism evidence="1 2">
    <name type="scientific">Phrynocephalus forsythii</name>
    <dbReference type="NCBI Taxonomy" id="171643"/>
    <lineage>
        <taxon>Eukaryota</taxon>
        <taxon>Metazoa</taxon>
        <taxon>Chordata</taxon>
        <taxon>Craniata</taxon>
        <taxon>Vertebrata</taxon>
        <taxon>Euteleostomi</taxon>
        <taxon>Lepidosauria</taxon>
        <taxon>Squamata</taxon>
        <taxon>Bifurcata</taxon>
        <taxon>Unidentata</taxon>
        <taxon>Episquamata</taxon>
        <taxon>Toxicofera</taxon>
        <taxon>Iguania</taxon>
        <taxon>Acrodonta</taxon>
        <taxon>Agamidae</taxon>
        <taxon>Agaminae</taxon>
        <taxon>Phrynocephalus</taxon>
    </lineage>
</organism>
<comment type="caution">
    <text evidence="1">The sequence shown here is derived from an EMBL/GenBank/DDBJ whole genome shotgun (WGS) entry which is preliminary data.</text>
</comment>
<dbReference type="AlphaFoldDB" id="A0A9Q1B7K8"/>
<name>A0A9Q1B7K8_9SAUR</name>
<keyword evidence="2" id="KW-1185">Reference proteome</keyword>
<reference evidence="1" key="1">
    <citation type="journal article" date="2023" name="DNA Res.">
        <title>Chromosome-level genome assembly of Phrynocephalus forsythii using third-generation DNA sequencing and Hi-C analysis.</title>
        <authorList>
            <person name="Qi Y."/>
            <person name="Zhao W."/>
            <person name="Zhao Y."/>
            <person name="Niu C."/>
            <person name="Cao S."/>
            <person name="Zhang Y."/>
        </authorList>
    </citation>
    <scope>NUCLEOTIDE SEQUENCE</scope>
    <source>
        <tissue evidence="1">Muscle</tissue>
    </source>
</reference>
<sequence length="101" mass="11655">MSSSGFLFMYGGRPISRASHKQNFVALSFTDSKLIAASEACRERQWPEKLLKDVEINEKMPIQMLDVKRSFIKLFQIEKMNACTKHIDMSCVTRPRKALSR</sequence>
<evidence type="ECO:0000313" key="2">
    <source>
        <dbReference type="Proteomes" id="UP001142489"/>
    </source>
</evidence>
<dbReference type="Proteomes" id="UP001142489">
    <property type="component" value="Unassembled WGS sequence"/>
</dbReference>